<feature type="transmembrane region" description="Helical" evidence="3">
    <location>
        <begin position="130"/>
        <end position="154"/>
    </location>
</feature>
<reference evidence="5 6" key="1">
    <citation type="submission" date="2016-03" db="EMBL/GenBank/DDBJ databases">
        <title>Comparative genomics of the ectomycorrhizal sister species Rhizopogon vinicolor and Rhizopogon vesiculosus (Basidiomycota: Boletales) reveals a divergence of the mating type B locus.</title>
        <authorList>
            <person name="Mujic A.B."/>
            <person name="Kuo A."/>
            <person name="Tritt A."/>
            <person name="Lipzen A."/>
            <person name="Chen C."/>
            <person name="Johnson J."/>
            <person name="Sharma A."/>
            <person name="Barry K."/>
            <person name="Grigoriev I.V."/>
            <person name="Spatafora J.W."/>
        </authorList>
    </citation>
    <scope>NUCLEOTIDE SEQUENCE [LARGE SCALE GENOMIC DNA]</scope>
    <source>
        <strain evidence="5 6">AM-OR11-056</strain>
    </source>
</reference>
<keyword evidence="3" id="KW-0472">Membrane</keyword>
<dbReference type="InterPro" id="IPR020846">
    <property type="entry name" value="MFS_dom"/>
</dbReference>
<comment type="subcellular location">
    <subcellularLocation>
        <location evidence="1">Membrane</location>
        <topology evidence="1">Multi-pass membrane protein</topology>
    </subcellularLocation>
</comment>
<evidence type="ECO:0000256" key="3">
    <source>
        <dbReference type="SAM" id="Phobius"/>
    </source>
</evidence>
<feature type="transmembrane region" description="Helical" evidence="3">
    <location>
        <begin position="335"/>
        <end position="351"/>
    </location>
</feature>
<dbReference type="PANTHER" id="PTHR11360:SF234">
    <property type="entry name" value="MFS-TYPE TRANSPORTER DBAD-RELATED"/>
    <property type="match status" value="1"/>
</dbReference>
<protein>
    <recommendedName>
        <fullName evidence="4">Major facilitator superfamily (MFS) profile domain-containing protein</fullName>
    </recommendedName>
</protein>
<dbReference type="SUPFAM" id="SSF103473">
    <property type="entry name" value="MFS general substrate transporter"/>
    <property type="match status" value="1"/>
</dbReference>
<feature type="transmembrane region" description="Helical" evidence="3">
    <location>
        <begin position="308"/>
        <end position="329"/>
    </location>
</feature>
<dbReference type="GO" id="GO:0022857">
    <property type="term" value="F:transmembrane transporter activity"/>
    <property type="evidence" value="ECO:0007669"/>
    <property type="project" value="InterPro"/>
</dbReference>
<gene>
    <name evidence="5" type="ORF">AZE42_05556</name>
</gene>
<keyword evidence="6" id="KW-1185">Reference proteome</keyword>
<dbReference type="InterPro" id="IPR050327">
    <property type="entry name" value="Proton-linked_MCT"/>
</dbReference>
<keyword evidence="3" id="KW-1133">Transmembrane helix</keyword>
<dbReference type="InterPro" id="IPR011701">
    <property type="entry name" value="MFS"/>
</dbReference>
<evidence type="ECO:0000259" key="4">
    <source>
        <dbReference type="PROSITE" id="PS50850"/>
    </source>
</evidence>
<accession>A0A1J8QAI4</accession>
<evidence type="ECO:0000313" key="6">
    <source>
        <dbReference type="Proteomes" id="UP000183567"/>
    </source>
</evidence>
<dbReference type="GO" id="GO:0016020">
    <property type="term" value="C:membrane"/>
    <property type="evidence" value="ECO:0007669"/>
    <property type="project" value="UniProtKB-SubCell"/>
</dbReference>
<organism evidence="5 6">
    <name type="scientific">Rhizopogon vesiculosus</name>
    <dbReference type="NCBI Taxonomy" id="180088"/>
    <lineage>
        <taxon>Eukaryota</taxon>
        <taxon>Fungi</taxon>
        <taxon>Dikarya</taxon>
        <taxon>Basidiomycota</taxon>
        <taxon>Agaricomycotina</taxon>
        <taxon>Agaricomycetes</taxon>
        <taxon>Agaricomycetidae</taxon>
        <taxon>Boletales</taxon>
        <taxon>Suillineae</taxon>
        <taxon>Rhizopogonaceae</taxon>
        <taxon>Rhizopogon</taxon>
    </lineage>
</organism>
<feature type="transmembrane region" description="Helical" evidence="3">
    <location>
        <begin position="37"/>
        <end position="58"/>
    </location>
</feature>
<feature type="transmembrane region" description="Helical" evidence="3">
    <location>
        <begin position="243"/>
        <end position="266"/>
    </location>
</feature>
<sequence>MSKKSLSIEDFTDSAFEDRKLEGLTNFDEAPDGGLRAWLVVVGVTLVVFSTVGVTNSWGVFQAYYEENSLSNLSPSTIAWIGSSQYALVWFPALATGRLFDLGYFKIPCFAASCVLVACMFVIAECTQYWQFFLTQGLVLGVCCGFMLCPALAVVSHWFSPKRRGFALGITSIGSSSGSTVFPAAAQKLIPLIGFKWTVLLTYISVSAVEIGISGDFVFYIISISNAGSAVGRLLTGIIGDKIGAINTIAPFTALAGIMTIVWPHAKSESQLIAIVAIYGFSCGAFSSLWPVPIMAMGDIKDAGRRAGMFMSLAAFGAIAGPPISGALISPTKGTIVISIVLMLVARYFHLRRLWGKF</sequence>
<dbReference type="Proteomes" id="UP000183567">
    <property type="component" value="Unassembled WGS sequence"/>
</dbReference>
<dbReference type="OrthoDB" id="6509908at2759"/>
<comment type="similarity">
    <text evidence="2">Belongs to the major facilitator superfamily. Monocarboxylate porter (TC 2.A.1.13) family.</text>
</comment>
<proteinExistence type="inferred from homology"/>
<feature type="transmembrane region" description="Helical" evidence="3">
    <location>
        <begin position="197"/>
        <end position="222"/>
    </location>
</feature>
<dbReference type="EMBL" id="LVVM01005532">
    <property type="protein sequence ID" value="OJA10304.1"/>
    <property type="molecule type" value="Genomic_DNA"/>
</dbReference>
<feature type="transmembrane region" description="Helical" evidence="3">
    <location>
        <begin position="107"/>
        <end position="124"/>
    </location>
</feature>
<feature type="transmembrane region" description="Helical" evidence="3">
    <location>
        <begin position="272"/>
        <end position="296"/>
    </location>
</feature>
<keyword evidence="3" id="KW-0812">Transmembrane</keyword>
<evidence type="ECO:0000256" key="1">
    <source>
        <dbReference type="ARBA" id="ARBA00004141"/>
    </source>
</evidence>
<feature type="transmembrane region" description="Helical" evidence="3">
    <location>
        <begin position="78"/>
        <end position="95"/>
    </location>
</feature>
<evidence type="ECO:0000313" key="5">
    <source>
        <dbReference type="EMBL" id="OJA10304.1"/>
    </source>
</evidence>
<dbReference type="PROSITE" id="PS50850">
    <property type="entry name" value="MFS"/>
    <property type="match status" value="1"/>
</dbReference>
<dbReference type="Pfam" id="PF07690">
    <property type="entry name" value="MFS_1"/>
    <property type="match status" value="1"/>
</dbReference>
<dbReference type="AlphaFoldDB" id="A0A1J8QAI4"/>
<dbReference type="Gene3D" id="1.20.1250.20">
    <property type="entry name" value="MFS general substrate transporter like domains"/>
    <property type="match status" value="2"/>
</dbReference>
<comment type="caution">
    <text evidence="5">The sequence shown here is derived from an EMBL/GenBank/DDBJ whole genome shotgun (WGS) entry which is preliminary data.</text>
</comment>
<feature type="domain" description="Major facilitator superfamily (MFS) profile" evidence="4">
    <location>
        <begin position="182"/>
        <end position="358"/>
    </location>
</feature>
<name>A0A1J8QAI4_9AGAM</name>
<evidence type="ECO:0000256" key="2">
    <source>
        <dbReference type="ARBA" id="ARBA00006727"/>
    </source>
</evidence>
<dbReference type="PANTHER" id="PTHR11360">
    <property type="entry name" value="MONOCARBOXYLATE TRANSPORTER"/>
    <property type="match status" value="1"/>
</dbReference>
<dbReference type="InterPro" id="IPR036259">
    <property type="entry name" value="MFS_trans_sf"/>
</dbReference>
<feature type="transmembrane region" description="Helical" evidence="3">
    <location>
        <begin position="166"/>
        <end position="185"/>
    </location>
</feature>